<dbReference type="AlphaFoldDB" id="A0A955RKG8"/>
<feature type="compositionally biased region" description="Polar residues" evidence="1">
    <location>
        <begin position="48"/>
        <end position="65"/>
    </location>
</feature>
<dbReference type="Proteomes" id="UP000754563">
    <property type="component" value="Unassembled WGS sequence"/>
</dbReference>
<evidence type="ECO:0000313" key="3">
    <source>
        <dbReference type="Proteomes" id="UP000754563"/>
    </source>
</evidence>
<accession>A0A955RKG8</accession>
<sequence length="383" mass="41554">MGTYTEQLPGPGGPERGRLLIVLMGLGTLTGGGSAIYQLVKPFFNQSNSTQSGGYETSTSTTNFSGEGLISPDPSPNLHVSQFIAHKDGQTVLGNPINDLESYGLQDMADYLNLIQDLGLRDGVNHDIVVTPIVDLEEGNHSLHVYGASGFADLYINIPNYTQIPQLTELQQRLEILFHTENPIGGIPGEIFRPGITNQELINLIPGAGFADNNGYKIVFPGLKSGQPITARVGIDEISILKPNTPVHFMAQIEGGVASPSVLKLAIRTNDIDGNRDEDFYAGKLIDHSITHFGGPQAIDFWQGQWAHDSINQQHIRHVLGITDSFNIMPHQNVLNLLNSTEGIQAIQSTWSAQKAAQHGFTGIHSIDFTPGNIGIRVHFVKP</sequence>
<reference evidence="2" key="2">
    <citation type="journal article" date="2021" name="Microbiome">
        <title>Successional dynamics and alternative stable states in a saline activated sludge microbial community over 9 years.</title>
        <authorList>
            <person name="Wang Y."/>
            <person name="Ye J."/>
            <person name="Ju F."/>
            <person name="Liu L."/>
            <person name="Boyd J.A."/>
            <person name="Deng Y."/>
            <person name="Parks D.H."/>
            <person name="Jiang X."/>
            <person name="Yin X."/>
            <person name="Woodcroft B.J."/>
            <person name="Tyson G.W."/>
            <person name="Hugenholtz P."/>
            <person name="Polz M.F."/>
            <person name="Zhang T."/>
        </authorList>
    </citation>
    <scope>NUCLEOTIDE SEQUENCE</scope>
    <source>
        <strain evidence="2">HKST-UBA11</strain>
    </source>
</reference>
<name>A0A955RKG8_9BACT</name>
<comment type="caution">
    <text evidence="2">The sequence shown here is derived from an EMBL/GenBank/DDBJ whole genome shotgun (WGS) entry which is preliminary data.</text>
</comment>
<gene>
    <name evidence="2" type="ORF">KC717_01805</name>
</gene>
<organism evidence="2 3">
    <name type="scientific">Candidatus Dojkabacteria bacterium</name>
    <dbReference type="NCBI Taxonomy" id="2099670"/>
    <lineage>
        <taxon>Bacteria</taxon>
        <taxon>Candidatus Dojkabacteria</taxon>
    </lineage>
</organism>
<protein>
    <submittedName>
        <fullName evidence="2">Uncharacterized protein</fullName>
    </submittedName>
</protein>
<proteinExistence type="predicted"/>
<evidence type="ECO:0000313" key="2">
    <source>
        <dbReference type="EMBL" id="MCA9385363.1"/>
    </source>
</evidence>
<dbReference type="EMBL" id="JAGQLH010000015">
    <property type="protein sequence ID" value="MCA9385363.1"/>
    <property type="molecule type" value="Genomic_DNA"/>
</dbReference>
<evidence type="ECO:0000256" key="1">
    <source>
        <dbReference type="SAM" id="MobiDB-lite"/>
    </source>
</evidence>
<feature type="region of interest" description="Disordered" evidence="1">
    <location>
        <begin position="48"/>
        <end position="71"/>
    </location>
</feature>
<reference evidence="2" key="1">
    <citation type="submission" date="2020-04" db="EMBL/GenBank/DDBJ databases">
        <authorList>
            <person name="Zhang T."/>
        </authorList>
    </citation>
    <scope>NUCLEOTIDE SEQUENCE</scope>
    <source>
        <strain evidence="2">HKST-UBA11</strain>
    </source>
</reference>